<protein>
    <submittedName>
        <fullName evidence="4">Deoxyribonuclease</fullName>
    </submittedName>
</protein>
<name>A0A2V5JJ49_9MICC</name>
<dbReference type="OrthoDB" id="5196645at2"/>
<proteinExistence type="predicted"/>
<dbReference type="EMBL" id="QJVC01000001">
    <property type="protein sequence ID" value="PYI40387.1"/>
    <property type="molecule type" value="Genomic_DNA"/>
</dbReference>
<dbReference type="InterPro" id="IPR008613">
    <property type="entry name" value="Excalibur_Ca-bd_domain"/>
</dbReference>
<dbReference type="SMART" id="SM00894">
    <property type="entry name" value="Excalibur"/>
    <property type="match status" value="1"/>
</dbReference>
<evidence type="ECO:0000259" key="3">
    <source>
        <dbReference type="SMART" id="SM00894"/>
    </source>
</evidence>
<evidence type="ECO:0000256" key="1">
    <source>
        <dbReference type="SAM" id="MobiDB-lite"/>
    </source>
</evidence>
<gene>
    <name evidence="4" type="ORF">CVS30_00190</name>
</gene>
<dbReference type="PANTHER" id="PTHR24094">
    <property type="entry name" value="SECRETED PROTEIN"/>
    <property type="match status" value="1"/>
</dbReference>
<evidence type="ECO:0000256" key="2">
    <source>
        <dbReference type="SAM" id="SignalP"/>
    </source>
</evidence>
<keyword evidence="5" id="KW-1185">Reference proteome</keyword>
<sequence length="357" mass="36643">MGSLLASVLFVTTACGGASAPAAAPTSEVTTEAATPSPTASPTPSAMPTEDDVAPVDVEDAPDAGNADLAANAQPAFAAKALEVLATLPIKGRAPKTGYTREQFGQAWADVDRNGCDTRNDILNRDLTAKTFKPGTRDCVVLTGVLAEPYTASTIDFVRGSTTSSAVQIDHVVALNDAWQKGAQQLSVEQRTALANDPLNLLAADGPANQQKGASDAASWLPPNKAYRCDYVARQISVKATYSLWVTQAEHDAMVTVLDGCSDIAVPTNQTAAPLEPVILPDPAPIAPAAPVEAAPVVPAPAPAPAAVPLPLVEAPAAQVYYQNCTAVRAAGAAPIRIGQPGYSSKLDRDGDGVGCE</sequence>
<evidence type="ECO:0000313" key="4">
    <source>
        <dbReference type="EMBL" id="PYI40387.1"/>
    </source>
</evidence>
<feature type="compositionally biased region" description="Acidic residues" evidence="1">
    <location>
        <begin position="49"/>
        <end position="62"/>
    </location>
</feature>
<dbReference type="InterPro" id="IPR011089">
    <property type="entry name" value="GmrSD_C"/>
</dbReference>
<evidence type="ECO:0000313" key="5">
    <source>
        <dbReference type="Proteomes" id="UP000247980"/>
    </source>
</evidence>
<feature type="compositionally biased region" description="Low complexity" evidence="1">
    <location>
        <begin position="18"/>
        <end position="48"/>
    </location>
</feature>
<comment type="caution">
    <text evidence="4">The sequence shown here is derived from an EMBL/GenBank/DDBJ whole genome shotgun (WGS) entry which is preliminary data.</text>
</comment>
<dbReference type="Pfam" id="PF05901">
    <property type="entry name" value="Excalibur"/>
    <property type="match status" value="1"/>
</dbReference>
<dbReference type="Proteomes" id="UP000247980">
    <property type="component" value="Unassembled WGS sequence"/>
</dbReference>
<dbReference type="Pfam" id="PF07510">
    <property type="entry name" value="GmrSD_C"/>
    <property type="match status" value="1"/>
</dbReference>
<feature type="signal peptide" evidence="2">
    <location>
        <begin position="1"/>
        <end position="20"/>
    </location>
</feature>
<feature type="domain" description="Excalibur calcium-binding" evidence="3">
    <location>
        <begin position="321"/>
        <end position="357"/>
    </location>
</feature>
<keyword evidence="2" id="KW-0732">Signal</keyword>
<accession>A0A2V5JJ49</accession>
<organism evidence="4 5">
    <name type="scientific">Arthrobacter psychrolactophilus</name>
    <dbReference type="NCBI Taxonomy" id="92442"/>
    <lineage>
        <taxon>Bacteria</taxon>
        <taxon>Bacillati</taxon>
        <taxon>Actinomycetota</taxon>
        <taxon>Actinomycetes</taxon>
        <taxon>Micrococcales</taxon>
        <taxon>Micrococcaceae</taxon>
        <taxon>Arthrobacter</taxon>
    </lineage>
</organism>
<reference evidence="4 5" key="1">
    <citation type="submission" date="2018-05" db="EMBL/GenBank/DDBJ databases">
        <title>Genetic diversity of glacier-inhabiting Cryobacterium bacteria in China and description of Cryobacterium mengkeensis sp. nov. and Arthrobacter glacialis sp. nov.</title>
        <authorList>
            <person name="Liu Q."/>
            <person name="Xin Y.-H."/>
        </authorList>
    </citation>
    <scope>NUCLEOTIDE SEQUENCE [LARGE SCALE GENOMIC DNA]</scope>
    <source>
        <strain evidence="4 5">B7</strain>
    </source>
</reference>
<feature type="region of interest" description="Disordered" evidence="1">
    <location>
        <begin position="18"/>
        <end position="66"/>
    </location>
</feature>
<dbReference type="AlphaFoldDB" id="A0A2V5JJ49"/>
<dbReference type="PANTHER" id="PTHR24094:SF15">
    <property type="entry name" value="AMP-DEPENDENT SYNTHETASE_LIGASE DOMAIN-CONTAINING PROTEIN-RELATED"/>
    <property type="match status" value="1"/>
</dbReference>
<feature type="chain" id="PRO_5039093439" evidence="2">
    <location>
        <begin position="21"/>
        <end position="357"/>
    </location>
</feature>